<organism evidence="3">
    <name type="scientific">Lotharella globosa</name>
    <dbReference type="NCBI Taxonomy" id="91324"/>
    <lineage>
        <taxon>Eukaryota</taxon>
        <taxon>Sar</taxon>
        <taxon>Rhizaria</taxon>
        <taxon>Cercozoa</taxon>
        <taxon>Chlorarachniophyceae</taxon>
        <taxon>Lotharella</taxon>
    </lineage>
</organism>
<gene>
    <name evidence="3" type="ORF">LGLO00237_LOCUS26257</name>
</gene>
<evidence type="ECO:0000313" key="3">
    <source>
        <dbReference type="EMBL" id="CAE0674483.1"/>
    </source>
</evidence>
<evidence type="ECO:0008006" key="4">
    <source>
        <dbReference type="Google" id="ProtNLM"/>
    </source>
</evidence>
<keyword evidence="1" id="KW-0175">Coiled coil</keyword>
<sequence>MMMNNHLYPSSGFMPLAPLLCDADNSNSFLNSTNEQSNNNPLSNGFNPPSGDSCASLDEKALSCKSASSSDTEVLPKKVKTESGSTASTIAVNKQEMMKLIEEQNLQKQRLLRKAEQARLSRKRKKMRMQELEKESEFLRQEVKRLKSALTVKENKIAAMASATTVPVVADSEHKEMFQKLQRIVDTGKTEQVPMHVENMLRSFKSGMPDAEKYLETIAARVSPSLPVRFLQWILTKQDAFYEDKSGLWHSLFAEETGLSSEQLEEVKKLRKTCSDTPFNKNALIEQLAKHLKEQQTHQSQMLEKLGEILKPDQLAKFFLWVRKHGEVCIKIR</sequence>
<evidence type="ECO:0000256" key="2">
    <source>
        <dbReference type="SAM" id="MobiDB-lite"/>
    </source>
</evidence>
<reference evidence="3" key="1">
    <citation type="submission" date="2021-01" db="EMBL/GenBank/DDBJ databases">
        <authorList>
            <person name="Corre E."/>
            <person name="Pelletier E."/>
            <person name="Niang G."/>
            <person name="Scheremetjew M."/>
            <person name="Finn R."/>
            <person name="Kale V."/>
            <person name="Holt S."/>
            <person name="Cochrane G."/>
            <person name="Meng A."/>
            <person name="Brown T."/>
            <person name="Cohen L."/>
        </authorList>
    </citation>
    <scope>NUCLEOTIDE SEQUENCE</scope>
    <source>
        <strain evidence="3">CCCM811</strain>
    </source>
</reference>
<dbReference type="EMBL" id="HBIV01036839">
    <property type="protein sequence ID" value="CAE0674483.1"/>
    <property type="molecule type" value="Transcribed_RNA"/>
</dbReference>
<name>A0A6U3CGH9_9EUKA</name>
<feature type="compositionally biased region" description="Polar residues" evidence="2">
    <location>
        <begin position="30"/>
        <end position="47"/>
    </location>
</feature>
<protein>
    <recommendedName>
        <fullName evidence="4">BZIP domain-containing protein</fullName>
    </recommendedName>
</protein>
<dbReference type="CDD" id="cd14686">
    <property type="entry name" value="bZIP"/>
    <property type="match status" value="1"/>
</dbReference>
<accession>A0A6U3CGH9</accession>
<dbReference type="AlphaFoldDB" id="A0A6U3CGH9"/>
<evidence type="ECO:0000256" key="1">
    <source>
        <dbReference type="SAM" id="Coils"/>
    </source>
</evidence>
<proteinExistence type="predicted"/>
<feature type="coiled-coil region" evidence="1">
    <location>
        <begin position="94"/>
        <end position="156"/>
    </location>
</feature>
<feature type="region of interest" description="Disordered" evidence="2">
    <location>
        <begin position="30"/>
        <end position="54"/>
    </location>
</feature>